<organism evidence="1 4">
    <name type="scientific">Chitinophaga sancti</name>
    <dbReference type="NCBI Taxonomy" id="1004"/>
    <lineage>
        <taxon>Bacteria</taxon>
        <taxon>Pseudomonadati</taxon>
        <taxon>Bacteroidota</taxon>
        <taxon>Chitinophagia</taxon>
        <taxon>Chitinophagales</taxon>
        <taxon>Chitinophagaceae</taxon>
        <taxon>Chitinophaga</taxon>
    </lineage>
</organism>
<gene>
    <name evidence="1" type="ORF">SAMN05661012_06711</name>
    <name evidence="2" type="ORF">SR876_14175</name>
    <name evidence="3" type="ORF">SR876_15945</name>
</gene>
<evidence type="ECO:0000313" key="1">
    <source>
        <dbReference type="EMBL" id="SFW90992.1"/>
    </source>
</evidence>
<dbReference type="Proteomes" id="UP000183788">
    <property type="component" value="Unassembled WGS sequence"/>
</dbReference>
<dbReference type="AlphaFoldDB" id="A0A1K1T340"/>
<reference evidence="2 5" key="2">
    <citation type="submission" date="2023-11" db="EMBL/GenBank/DDBJ databases">
        <title>MicrobeMod: A computational toolkit for identifying prokaryotic methylation and restriction-modification with nanopore sequencing.</title>
        <authorList>
            <person name="Crits-Christoph A."/>
            <person name="Kang S.C."/>
            <person name="Lee H."/>
            <person name="Ostrov N."/>
        </authorList>
    </citation>
    <scope>NUCLEOTIDE SEQUENCE [LARGE SCALE GENOMIC DNA]</scope>
    <source>
        <strain evidence="2 5">ATCC 23090</strain>
    </source>
</reference>
<dbReference type="OrthoDB" id="798816at2"/>
<keyword evidence="5" id="KW-1185">Reference proteome</keyword>
<proteinExistence type="predicted"/>
<accession>A0A1K1T340</accession>
<evidence type="ECO:0000313" key="5">
    <source>
        <dbReference type="Proteomes" id="UP001326715"/>
    </source>
</evidence>
<evidence type="ECO:0000313" key="3">
    <source>
        <dbReference type="EMBL" id="WQG93013.1"/>
    </source>
</evidence>
<evidence type="ECO:0000313" key="2">
    <source>
        <dbReference type="EMBL" id="WQG92661.1"/>
    </source>
</evidence>
<dbReference type="RefSeq" id="WP_072366740.1">
    <property type="nucleotide sequence ID" value="NZ_CP139972.1"/>
</dbReference>
<dbReference type="EMBL" id="CP140154">
    <property type="protein sequence ID" value="WQG93013.1"/>
    <property type="molecule type" value="Genomic_DNA"/>
</dbReference>
<dbReference type="Proteomes" id="UP001326715">
    <property type="component" value="Chromosome"/>
</dbReference>
<dbReference type="EMBL" id="FPIZ01000059">
    <property type="protein sequence ID" value="SFW90992.1"/>
    <property type="molecule type" value="Genomic_DNA"/>
</dbReference>
<evidence type="ECO:0000313" key="4">
    <source>
        <dbReference type="Proteomes" id="UP000183788"/>
    </source>
</evidence>
<reference evidence="1 4" key="1">
    <citation type="submission" date="2016-11" db="EMBL/GenBank/DDBJ databases">
        <authorList>
            <person name="Jaros S."/>
            <person name="Januszkiewicz K."/>
            <person name="Wedrychowicz H."/>
        </authorList>
    </citation>
    <scope>NUCLEOTIDE SEQUENCE [LARGE SCALE GENOMIC DNA]</scope>
    <source>
        <strain evidence="1 4">DSM 784</strain>
    </source>
</reference>
<name>A0A1K1T340_9BACT</name>
<protein>
    <submittedName>
        <fullName evidence="1">Uncharacterized protein</fullName>
    </submittedName>
</protein>
<dbReference type="EMBL" id="CP140154">
    <property type="protein sequence ID" value="WQG92661.1"/>
    <property type="molecule type" value="Genomic_DNA"/>
</dbReference>
<sequence>MKDHLFKAGNKGKPKGAISKTAKYIRDFLADVMLDNLPQLQADLDKMKPRDKWAILKGLSDKFLPDLTHTDIEANVNGQVKFVVEYVDSNIQHLQSIESTNDTLIEEAQFEQLDQSISLVHVSPGIEPILKSS</sequence>